<accession>A0A928ZWZ8</accession>
<dbReference type="Pfam" id="PF13439">
    <property type="entry name" value="Glyco_transf_4"/>
    <property type="match status" value="1"/>
</dbReference>
<comment type="caution">
    <text evidence="3">The sequence shown here is derived from an EMBL/GenBank/DDBJ whole genome shotgun (WGS) entry which is preliminary data.</text>
</comment>
<dbReference type="AlphaFoldDB" id="A0A928ZWZ8"/>
<evidence type="ECO:0000313" key="4">
    <source>
        <dbReference type="Proteomes" id="UP000615026"/>
    </source>
</evidence>
<dbReference type="SUPFAM" id="SSF53756">
    <property type="entry name" value="UDP-Glycosyltransferase/glycogen phosphorylase"/>
    <property type="match status" value="1"/>
</dbReference>
<organism evidence="3 4">
    <name type="scientific">Leptolyngbya cf. ectocarpi LEGE 11479</name>
    <dbReference type="NCBI Taxonomy" id="1828722"/>
    <lineage>
        <taxon>Bacteria</taxon>
        <taxon>Bacillati</taxon>
        <taxon>Cyanobacteriota</taxon>
        <taxon>Cyanophyceae</taxon>
        <taxon>Leptolyngbyales</taxon>
        <taxon>Leptolyngbyaceae</taxon>
        <taxon>Leptolyngbya group</taxon>
        <taxon>Leptolyngbya</taxon>
    </lineage>
</organism>
<evidence type="ECO:0000259" key="1">
    <source>
        <dbReference type="Pfam" id="PF00534"/>
    </source>
</evidence>
<dbReference type="InterPro" id="IPR001296">
    <property type="entry name" value="Glyco_trans_1"/>
</dbReference>
<dbReference type="GO" id="GO:0016757">
    <property type="term" value="F:glycosyltransferase activity"/>
    <property type="evidence" value="ECO:0007669"/>
    <property type="project" value="InterPro"/>
</dbReference>
<sequence length="367" mass="40431">MHIIDKLSVSGSGVHGITKAIEWWIPRFDKKEFQFMVCSLRSPEPAGDILNQKGIPTVFLSKSKFSPTTLTGILRLINYERPDILHLHGYGATTFGRIASLLTGVPNIVHEHAVLPKQPIYQTIVDKLLSPLTTKALAVSTQVYEFMHTVRQENRQKLETLIIGIPLNEFQAPPPAQINAIRQQLGITVEESVICTVGRLDVQKGQTYLLKAAPAILQAFPNTRFLIVGDGPDLTKLQALAQAEGVSERVIFTGLRRDVPALLALTDVVAIPSIFEGGPLTLLEAMNLSKPVVGTPVGFMADLINDGESGFLVPCHNVSQLAEKIIFLLQNPQLAKAMGNQARHICQSYDISHSQQRLREIYQELVV</sequence>
<dbReference type="Gene3D" id="3.40.50.2000">
    <property type="entry name" value="Glycogen Phosphorylase B"/>
    <property type="match status" value="2"/>
</dbReference>
<feature type="domain" description="Glycosyltransferase subfamily 4-like N-terminal" evidence="2">
    <location>
        <begin position="28"/>
        <end position="159"/>
    </location>
</feature>
<keyword evidence="4" id="KW-1185">Reference proteome</keyword>
<dbReference type="Pfam" id="PF00534">
    <property type="entry name" value="Glycos_transf_1"/>
    <property type="match status" value="1"/>
</dbReference>
<dbReference type="EMBL" id="JADEXP010000225">
    <property type="protein sequence ID" value="MBE9069026.1"/>
    <property type="molecule type" value="Genomic_DNA"/>
</dbReference>
<dbReference type="PANTHER" id="PTHR12526">
    <property type="entry name" value="GLYCOSYLTRANSFERASE"/>
    <property type="match status" value="1"/>
</dbReference>
<dbReference type="InterPro" id="IPR028098">
    <property type="entry name" value="Glyco_trans_4-like_N"/>
</dbReference>
<name>A0A928ZWZ8_LEPEC</name>
<reference evidence="3" key="1">
    <citation type="submission" date="2020-10" db="EMBL/GenBank/DDBJ databases">
        <authorList>
            <person name="Castelo-Branco R."/>
            <person name="Eusebio N."/>
            <person name="Adriana R."/>
            <person name="Vieira A."/>
            <person name="Brugerolle De Fraissinette N."/>
            <person name="Rezende De Castro R."/>
            <person name="Schneider M.P."/>
            <person name="Vasconcelos V."/>
            <person name="Leao P.N."/>
        </authorList>
    </citation>
    <scope>NUCLEOTIDE SEQUENCE</scope>
    <source>
        <strain evidence="3">LEGE 11479</strain>
    </source>
</reference>
<proteinExistence type="predicted"/>
<protein>
    <submittedName>
        <fullName evidence="3">Glycosyltransferase</fullName>
    </submittedName>
</protein>
<dbReference type="Proteomes" id="UP000615026">
    <property type="component" value="Unassembled WGS sequence"/>
</dbReference>
<feature type="domain" description="Glycosyl transferase family 1" evidence="1">
    <location>
        <begin position="179"/>
        <end position="344"/>
    </location>
</feature>
<gene>
    <name evidence="3" type="ORF">IQ260_20485</name>
</gene>
<evidence type="ECO:0000259" key="2">
    <source>
        <dbReference type="Pfam" id="PF13439"/>
    </source>
</evidence>
<evidence type="ECO:0000313" key="3">
    <source>
        <dbReference type="EMBL" id="MBE9069026.1"/>
    </source>
</evidence>